<dbReference type="InterPro" id="IPR050925">
    <property type="entry name" value="Rhomboid_protease_S54"/>
</dbReference>
<name>A0ABW2DMG0_9BACT</name>
<keyword evidence="3 7" id="KW-0812">Transmembrane</keyword>
<protein>
    <submittedName>
        <fullName evidence="9">Rhomboid family intramembrane serine protease</fullName>
        <ecNumber evidence="9">3.4.21.-</ecNumber>
    </submittedName>
</protein>
<comment type="subcellular location">
    <subcellularLocation>
        <location evidence="1">Membrane</location>
        <topology evidence="1">Multi-pass membrane protein</topology>
    </subcellularLocation>
</comment>
<dbReference type="GO" id="GO:0006508">
    <property type="term" value="P:proteolysis"/>
    <property type="evidence" value="ECO:0007669"/>
    <property type="project" value="UniProtKB-KW"/>
</dbReference>
<dbReference type="EMBL" id="JBHSYQ010000003">
    <property type="protein sequence ID" value="MFC6997737.1"/>
    <property type="molecule type" value="Genomic_DNA"/>
</dbReference>
<feature type="transmembrane region" description="Helical" evidence="7">
    <location>
        <begin position="233"/>
        <end position="251"/>
    </location>
</feature>
<keyword evidence="4 9" id="KW-0378">Hydrolase</keyword>
<dbReference type="GO" id="GO:0008233">
    <property type="term" value="F:peptidase activity"/>
    <property type="evidence" value="ECO:0007669"/>
    <property type="project" value="UniProtKB-KW"/>
</dbReference>
<accession>A0ABW2DMG0</accession>
<dbReference type="InterPro" id="IPR035952">
    <property type="entry name" value="Rhomboid-like_sf"/>
</dbReference>
<evidence type="ECO:0000256" key="1">
    <source>
        <dbReference type="ARBA" id="ARBA00004141"/>
    </source>
</evidence>
<dbReference type="InterPro" id="IPR022764">
    <property type="entry name" value="Peptidase_S54_rhomboid_dom"/>
</dbReference>
<evidence type="ECO:0000259" key="8">
    <source>
        <dbReference type="Pfam" id="PF01694"/>
    </source>
</evidence>
<evidence type="ECO:0000256" key="7">
    <source>
        <dbReference type="SAM" id="Phobius"/>
    </source>
</evidence>
<dbReference type="Gene3D" id="1.20.1540.10">
    <property type="entry name" value="Rhomboid-like"/>
    <property type="match status" value="1"/>
</dbReference>
<feature type="transmembrane region" description="Helical" evidence="7">
    <location>
        <begin position="12"/>
        <end position="34"/>
    </location>
</feature>
<evidence type="ECO:0000313" key="9">
    <source>
        <dbReference type="EMBL" id="MFC6997737.1"/>
    </source>
</evidence>
<dbReference type="RefSeq" id="WP_066618654.1">
    <property type="nucleotide sequence ID" value="NZ_JBHSYQ010000003.1"/>
</dbReference>
<dbReference type="PANTHER" id="PTHR43731">
    <property type="entry name" value="RHOMBOID PROTEASE"/>
    <property type="match status" value="1"/>
</dbReference>
<feature type="domain" description="Peptidase S54 rhomboid" evidence="8">
    <location>
        <begin position="44"/>
        <end position="100"/>
    </location>
</feature>
<keyword evidence="6 7" id="KW-0472">Membrane</keyword>
<evidence type="ECO:0000256" key="3">
    <source>
        <dbReference type="ARBA" id="ARBA00022692"/>
    </source>
</evidence>
<dbReference type="EC" id="3.4.21.-" evidence="9"/>
<feature type="transmembrane region" description="Helical" evidence="7">
    <location>
        <begin position="46"/>
        <end position="70"/>
    </location>
</feature>
<evidence type="ECO:0000256" key="2">
    <source>
        <dbReference type="ARBA" id="ARBA00009045"/>
    </source>
</evidence>
<evidence type="ECO:0000256" key="6">
    <source>
        <dbReference type="ARBA" id="ARBA00023136"/>
    </source>
</evidence>
<proteinExistence type="inferred from homology"/>
<feature type="domain" description="Peptidase S54 rhomboid" evidence="8">
    <location>
        <begin position="162"/>
        <end position="248"/>
    </location>
</feature>
<reference evidence="10" key="1">
    <citation type="journal article" date="2019" name="Int. J. Syst. Evol. Microbiol.">
        <title>The Global Catalogue of Microorganisms (GCM) 10K type strain sequencing project: providing services to taxonomists for standard genome sequencing and annotation.</title>
        <authorList>
            <consortium name="The Broad Institute Genomics Platform"/>
            <consortium name="The Broad Institute Genome Sequencing Center for Infectious Disease"/>
            <person name="Wu L."/>
            <person name="Ma J."/>
        </authorList>
    </citation>
    <scope>NUCLEOTIDE SEQUENCE [LARGE SCALE GENOMIC DNA]</scope>
    <source>
        <strain evidence="10">CGMCC 4.7393</strain>
    </source>
</reference>
<dbReference type="Proteomes" id="UP001596405">
    <property type="component" value="Unassembled WGS sequence"/>
</dbReference>
<keyword evidence="5 7" id="KW-1133">Transmembrane helix</keyword>
<dbReference type="Pfam" id="PF01694">
    <property type="entry name" value="Rhomboid"/>
    <property type="match status" value="2"/>
</dbReference>
<dbReference type="SUPFAM" id="SSF144091">
    <property type="entry name" value="Rhomboid-like"/>
    <property type="match status" value="1"/>
</dbReference>
<dbReference type="PANTHER" id="PTHR43731:SF14">
    <property type="entry name" value="PRESENILIN-ASSOCIATED RHOMBOID-LIKE PROTEIN, MITOCHONDRIAL"/>
    <property type="match status" value="1"/>
</dbReference>
<organism evidence="9 10">
    <name type="scientific">Rufibacter roseus</name>
    <dbReference type="NCBI Taxonomy" id="1567108"/>
    <lineage>
        <taxon>Bacteria</taxon>
        <taxon>Pseudomonadati</taxon>
        <taxon>Bacteroidota</taxon>
        <taxon>Cytophagia</taxon>
        <taxon>Cytophagales</taxon>
        <taxon>Hymenobacteraceae</taxon>
        <taxon>Rufibacter</taxon>
    </lineage>
</organism>
<evidence type="ECO:0000256" key="4">
    <source>
        <dbReference type="ARBA" id="ARBA00022801"/>
    </source>
</evidence>
<feature type="transmembrane region" description="Helical" evidence="7">
    <location>
        <begin position="174"/>
        <end position="192"/>
    </location>
</feature>
<feature type="transmembrane region" description="Helical" evidence="7">
    <location>
        <begin position="197"/>
        <end position="218"/>
    </location>
</feature>
<comment type="caution">
    <text evidence="9">The sequence shown here is derived from an EMBL/GenBank/DDBJ whole genome shotgun (WGS) entry which is preliminary data.</text>
</comment>
<feature type="transmembrane region" description="Helical" evidence="7">
    <location>
        <begin position="82"/>
        <end position="100"/>
    </location>
</feature>
<sequence>MPPITPTVRNLLIVNVLLYFASGNLFPVDLFALHDPRSEYFRPHQFITHMFMHGDTMHLFSNMFSLFIFGPMLEHHWGGKRFLIFYFVTGLGASLLYMGIRYYEVSQVMDAATAFLQNPDPIDFKRLLEAANLNTQRYEQVLVDFYRNPENPQLIAETKEFVQLVSERVVNGSMLGASGAVFGILMAFGMLFPNTKLFLLFFPFPIKAKYFVFLYGAFELYAGVQRNPGDNVAHFAHIGGMIFAYILLKIWERQRNNFY</sequence>
<evidence type="ECO:0000313" key="10">
    <source>
        <dbReference type="Proteomes" id="UP001596405"/>
    </source>
</evidence>
<gene>
    <name evidence="9" type="ORF">ACFQHR_08870</name>
</gene>
<comment type="similarity">
    <text evidence="2">Belongs to the peptidase S54 family.</text>
</comment>
<keyword evidence="10" id="KW-1185">Reference proteome</keyword>
<evidence type="ECO:0000256" key="5">
    <source>
        <dbReference type="ARBA" id="ARBA00022989"/>
    </source>
</evidence>
<keyword evidence="9" id="KW-0645">Protease</keyword>